<dbReference type="InterPro" id="IPR046483">
    <property type="entry name" value="DUF6576"/>
</dbReference>
<dbReference type="InterPro" id="IPR022764">
    <property type="entry name" value="Peptidase_S54_rhomboid_dom"/>
</dbReference>
<feature type="transmembrane region" description="Helical" evidence="5">
    <location>
        <begin position="105"/>
        <end position="125"/>
    </location>
</feature>
<dbReference type="PANTHER" id="PTHR43066:SF11">
    <property type="entry name" value="PEPTIDASE S54 RHOMBOID DOMAIN-CONTAINING PROTEIN"/>
    <property type="match status" value="1"/>
</dbReference>
<comment type="subcellular location">
    <subcellularLocation>
        <location evidence="1">Membrane</location>
        <topology evidence="1">Multi-pass membrane protein</topology>
    </subcellularLocation>
</comment>
<evidence type="ECO:0000256" key="5">
    <source>
        <dbReference type="SAM" id="Phobius"/>
    </source>
</evidence>
<evidence type="ECO:0000259" key="7">
    <source>
        <dbReference type="Pfam" id="PF20216"/>
    </source>
</evidence>
<feature type="domain" description="Peptidase S54 rhomboid" evidence="6">
    <location>
        <begin position="62"/>
        <end position="217"/>
    </location>
</feature>
<dbReference type="PANTHER" id="PTHR43066">
    <property type="entry name" value="RHOMBOID-RELATED PROTEIN"/>
    <property type="match status" value="1"/>
</dbReference>
<feature type="transmembrane region" description="Helical" evidence="5">
    <location>
        <begin position="131"/>
        <end position="149"/>
    </location>
</feature>
<evidence type="ECO:0000259" key="6">
    <source>
        <dbReference type="Pfam" id="PF01694"/>
    </source>
</evidence>
<dbReference type="RefSeq" id="WP_069960388.1">
    <property type="nucleotide sequence ID" value="NZ_CP016094.1"/>
</dbReference>
<keyword evidence="4 5" id="KW-0472">Membrane</keyword>
<name>A0A1I7PHB5_9BACT</name>
<proteinExistence type="predicted"/>
<dbReference type="InterPro" id="IPR035952">
    <property type="entry name" value="Rhomboid-like_sf"/>
</dbReference>
<dbReference type="Pfam" id="PF20216">
    <property type="entry name" value="DUF6576"/>
    <property type="match status" value="1"/>
</dbReference>
<evidence type="ECO:0000313" key="9">
    <source>
        <dbReference type="Proteomes" id="UP000095228"/>
    </source>
</evidence>
<dbReference type="EMBL" id="CP016094">
    <property type="protein sequence ID" value="AOS42990.1"/>
    <property type="molecule type" value="Genomic_DNA"/>
</dbReference>
<dbReference type="GO" id="GO:0004252">
    <property type="term" value="F:serine-type endopeptidase activity"/>
    <property type="evidence" value="ECO:0007669"/>
    <property type="project" value="InterPro"/>
</dbReference>
<feature type="transmembrane region" description="Helical" evidence="5">
    <location>
        <begin position="20"/>
        <end position="44"/>
    </location>
</feature>
<keyword evidence="9" id="KW-1185">Reference proteome</keyword>
<evidence type="ECO:0000256" key="3">
    <source>
        <dbReference type="ARBA" id="ARBA00022989"/>
    </source>
</evidence>
<dbReference type="KEGG" id="obg:Verru16b_00028"/>
<dbReference type="STRING" id="1838286.Verru16b_00028"/>
<gene>
    <name evidence="8" type="ORF">Verru16b_00028</name>
</gene>
<dbReference type="GO" id="GO:0016020">
    <property type="term" value="C:membrane"/>
    <property type="evidence" value="ECO:0007669"/>
    <property type="project" value="UniProtKB-SubCell"/>
</dbReference>
<accession>A0A1I7PHB5</accession>
<dbReference type="OrthoDB" id="9813074at2"/>
<organism evidence="8 9">
    <name type="scientific">Lacunisphaera limnophila</name>
    <dbReference type="NCBI Taxonomy" id="1838286"/>
    <lineage>
        <taxon>Bacteria</taxon>
        <taxon>Pseudomonadati</taxon>
        <taxon>Verrucomicrobiota</taxon>
        <taxon>Opitutia</taxon>
        <taxon>Opitutales</taxon>
        <taxon>Opitutaceae</taxon>
        <taxon>Lacunisphaera</taxon>
    </lineage>
</organism>
<reference evidence="8 9" key="1">
    <citation type="submission" date="2016-06" db="EMBL/GenBank/DDBJ databases">
        <title>Three novel species with peptidoglycan cell walls form the new genus Lacunisphaera gen. nov. in the family Opitutaceae of the verrucomicrobial subdivision 4.</title>
        <authorList>
            <person name="Rast P."/>
            <person name="Gloeckner I."/>
            <person name="Jogler M."/>
            <person name="Boedeker C."/>
            <person name="Jeske O."/>
            <person name="Wiegand S."/>
            <person name="Reinhardt R."/>
            <person name="Schumann P."/>
            <person name="Rohde M."/>
            <person name="Spring S."/>
            <person name="Gloeckner F.O."/>
            <person name="Jogler C."/>
        </authorList>
    </citation>
    <scope>NUCLEOTIDE SEQUENCE [LARGE SCALE GENOMIC DNA]</scope>
    <source>
        <strain evidence="8 9">IG16b</strain>
    </source>
</reference>
<feature type="transmembrane region" description="Helical" evidence="5">
    <location>
        <begin position="194"/>
        <end position="213"/>
    </location>
</feature>
<dbReference type="Gene3D" id="1.20.1540.10">
    <property type="entry name" value="Rhomboid-like"/>
    <property type="match status" value="1"/>
</dbReference>
<evidence type="ECO:0000256" key="4">
    <source>
        <dbReference type="ARBA" id="ARBA00023136"/>
    </source>
</evidence>
<feature type="transmembrane region" description="Helical" evidence="5">
    <location>
        <begin position="64"/>
        <end position="93"/>
    </location>
</feature>
<evidence type="ECO:0000256" key="1">
    <source>
        <dbReference type="ARBA" id="ARBA00004141"/>
    </source>
</evidence>
<keyword evidence="3 5" id="KW-1133">Transmembrane helix</keyword>
<dbReference type="Pfam" id="PF01694">
    <property type="entry name" value="Rhomboid"/>
    <property type="match status" value="1"/>
</dbReference>
<dbReference type="AlphaFoldDB" id="A0A1I7PHB5"/>
<feature type="domain" description="DUF6576" evidence="7">
    <location>
        <begin position="261"/>
        <end position="289"/>
    </location>
</feature>
<dbReference type="SUPFAM" id="SSF144091">
    <property type="entry name" value="Rhomboid-like"/>
    <property type="match status" value="1"/>
</dbReference>
<protein>
    <submittedName>
        <fullName evidence="8">Rhomboid family protein</fullName>
    </submittedName>
</protein>
<dbReference type="Proteomes" id="UP000095228">
    <property type="component" value="Chromosome"/>
</dbReference>
<sequence length="297" mass="33058">MPSDRSYMRGDYPRPPTTALVWLIAAMLATFVLQLVLLSPWLGSSSTLPDLLRLTVRNAEQGRLWILVTHGFLHSTGNPLHIIFSLLGLVLIGRELEPQLGARRFTLVFGGALVTGAFCWLALHWRTGGGYIGPSAGILGLLVVLARLYENQRMNFMPFFLFSVTMQPMHFVYGLAAIDAFLLILYELPGSPVPFGYAPSVHLGGMLAGWLYFQFLHANNGWDRAASFSLPTWLRWPRRRPPAAATPAAPARTRRATETLRADVDRILDKINSQGFGSLTAEEKRTLDDAKDLLNQR</sequence>
<evidence type="ECO:0000256" key="2">
    <source>
        <dbReference type="ARBA" id="ARBA00022692"/>
    </source>
</evidence>
<keyword evidence="2 5" id="KW-0812">Transmembrane</keyword>
<evidence type="ECO:0000313" key="8">
    <source>
        <dbReference type="EMBL" id="AOS42990.1"/>
    </source>
</evidence>